<comment type="caution">
    <text evidence="2">The sequence shown here is derived from an EMBL/GenBank/DDBJ whole genome shotgun (WGS) entry which is preliminary data.</text>
</comment>
<dbReference type="AlphaFoldDB" id="A0AAE0VF44"/>
<accession>A0AAE0VF44</accession>
<reference evidence="2" key="2">
    <citation type="journal article" date="2021" name="Genome Biol. Evol.">
        <title>Developing a high-quality reference genome for a parasitic bivalve with doubly uniparental inheritance (Bivalvia: Unionida).</title>
        <authorList>
            <person name="Smith C.H."/>
        </authorList>
    </citation>
    <scope>NUCLEOTIDE SEQUENCE</scope>
    <source>
        <strain evidence="2">CHS0354</strain>
        <tissue evidence="2">Mantle</tissue>
    </source>
</reference>
<evidence type="ECO:0000313" key="2">
    <source>
        <dbReference type="EMBL" id="KAK3575881.1"/>
    </source>
</evidence>
<gene>
    <name evidence="2" type="ORF">CHS0354_032100</name>
</gene>
<feature type="region of interest" description="Disordered" evidence="1">
    <location>
        <begin position="24"/>
        <end position="49"/>
    </location>
</feature>
<proteinExistence type="predicted"/>
<evidence type="ECO:0000256" key="1">
    <source>
        <dbReference type="SAM" id="MobiDB-lite"/>
    </source>
</evidence>
<organism evidence="2 3">
    <name type="scientific">Potamilus streckersoni</name>
    <dbReference type="NCBI Taxonomy" id="2493646"/>
    <lineage>
        <taxon>Eukaryota</taxon>
        <taxon>Metazoa</taxon>
        <taxon>Spiralia</taxon>
        <taxon>Lophotrochozoa</taxon>
        <taxon>Mollusca</taxon>
        <taxon>Bivalvia</taxon>
        <taxon>Autobranchia</taxon>
        <taxon>Heteroconchia</taxon>
        <taxon>Palaeoheterodonta</taxon>
        <taxon>Unionida</taxon>
        <taxon>Unionoidea</taxon>
        <taxon>Unionidae</taxon>
        <taxon>Ambleminae</taxon>
        <taxon>Lampsilini</taxon>
        <taxon>Potamilus</taxon>
    </lineage>
</organism>
<sequence length="171" mass="18950">MLRPIFTLGPHPLDLIVNYSTPGREEKEIHNENKQKQEEISEKEEATHSMKFKPRSYQNIVASQGRANREKVIFIVSLNSCGMDTSSQMLIRIQCSASRALRPAPLKCSPGIPPAPGALPELIMLMAHTNFSGVGDKSRSEIVGFGTTASYAEESTVDGMFIRLEKCSFHL</sequence>
<reference evidence="2" key="3">
    <citation type="submission" date="2023-05" db="EMBL/GenBank/DDBJ databases">
        <authorList>
            <person name="Smith C.H."/>
        </authorList>
    </citation>
    <scope>NUCLEOTIDE SEQUENCE</scope>
    <source>
        <strain evidence="2">CHS0354</strain>
        <tissue evidence="2">Mantle</tissue>
    </source>
</reference>
<name>A0AAE0VF44_9BIVA</name>
<dbReference type="EMBL" id="JAEAOA010001902">
    <property type="protein sequence ID" value="KAK3575881.1"/>
    <property type="molecule type" value="Genomic_DNA"/>
</dbReference>
<dbReference type="Proteomes" id="UP001195483">
    <property type="component" value="Unassembled WGS sequence"/>
</dbReference>
<protein>
    <submittedName>
        <fullName evidence="2">Uncharacterized protein</fullName>
    </submittedName>
</protein>
<evidence type="ECO:0000313" key="3">
    <source>
        <dbReference type="Proteomes" id="UP001195483"/>
    </source>
</evidence>
<keyword evidence="3" id="KW-1185">Reference proteome</keyword>
<feature type="compositionally biased region" description="Basic and acidic residues" evidence="1">
    <location>
        <begin position="24"/>
        <end position="48"/>
    </location>
</feature>
<reference evidence="2" key="1">
    <citation type="journal article" date="2021" name="Genome Biol. Evol.">
        <title>A High-Quality Reference Genome for a Parasitic Bivalve with Doubly Uniparental Inheritance (Bivalvia: Unionida).</title>
        <authorList>
            <person name="Smith C.H."/>
        </authorList>
    </citation>
    <scope>NUCLEOTIDE SEQUENCE</scope>
    <source>
        <strain evidence="2">CHS0354</strain>
    </source>
</reference>